<dbReference type="InterPro" id="IPR050263">
    <property type="entry name" value="Bact_Fimbrial_Adh_Pro"/>
</dbReference>
<organism evidence="3 4">
    <name type="scientific">Pseudomonas paralactis</name>
    <dbReference type="NCBI Taxonomy" id="1615673"/>
    <lineage>
        <taxon>Bacteria</taxon>
        <taxon>Pseudomonadati</taxon>
        <taxon>Pseudomonadota</taxon>
        <taxon>Gammaproteobacteria</taxon>
        <taxon>Pseudomonadales</taxon>
        <taxon>Pseudomonadaceae</taxon>
        <taxon>Pseudomonas</taxon>
    </lineage>
</organism>
<keyword evidence="1" id="KW-0732">Signal</keyword>
<dbReference type="GO" id="GO:0009289">
    <property type="term" value="C:pilus"/>
    <property type="evidence" value="ECO:0007669"/>
    <property type="project" value="InterPro"/>
</dbReference>
<dbReference type="Proteomes" id="UP000050852">
    <property type="component" value="Unassembled WGS sequence"/>
</dbReference>
<accession>A0A0R3A8B1</accession>
<comment type="caution">
    <text evidence="3">The sequence shown here is derived from an EMBL/GenBank/DDBJ whole genome shotgun (WGS) entry which is preliminary data.</text>
</comment>
<dbReference type="OrthoDB" id="5957810at2"/>
<dbReference type="PATRIC" id="fig|1615673.3.peg.32"/>
<dbReference type="GO" id="GO:0043709">
    <property type="term" value="P:cell adhesion involved in single-species biofilm formation"/>
    <property type="evidence" value="ECO:0007669"/>
    <property type="project" value="TreeGrafter"/>
</dbReference>
<dbReference type="RefSeq" id="WP_057704034.1">
    <property type="nucleotide sequence ID" value="NZ_JYLN01000010.1"/>
</dbReference>
<name>A0A0R3A8B1_9PSED</name>
<dbReference type="PANTHER" id="PTHR33420">
    <property type="entry name" value="FIMBRIAL SUBUNIT ELFA-RELATED"/>
    <property type="match status" value="1"/>
</dbReference>
<evidence type="ECO:0000256" key="1">
    <source>
        <dbReference type="SAM" id="SignalP"/>
    </source>
</evidence>
<feature type="signal peptide" evidence="1">
    <location>
        <begin position="1"/>
        <end position="26"/>
    </location>
</feature>
<feature type="domain" description="Fimbrial-type adhesion" evidence="2">
    <location>
        <begin position="32"/>
        <end position="174"/>
    </location>
</feature>
<reference evidence="3 4" key="1">
    <citation type="submission" date="2015-02" db="EMBL/GenBank/DDBJ databases">
        <title>Two Pseudomonas sp. nov., isolated from raw milk.</title>
        <authorList>
            <person name="Wenning M."/>
            <person name="von Neubeck M."/>
            <person name="Huptas C."/>
            <person name="Scherer S."/>
        </authorList>
    </citation>
    <scope>NUCLEOTIDE SEQUENCE [LARGE SCALE GENOMIC DNA]</scope>
    <source>
        <strain evidence="3 4">DSM 29164</strain>
    </source>
</reference>
<sequence>MKNFSLKKLVLTSFLCALVAPSLTYAADGIVNFSGSITDVTCDINGQAPGGGNVTNVELGRIAPGTFAAIGNASPFVPFKLQLSGAQCTNDAKVSIDFDQVENIDSVTGNLKLIGSAPATGVQIQVFNDTANGKKIQLGQRETTPQVAVVKGNTATLSYKASYVSTAPAVTPGSGISFVRYTLAYQ</sequence>
<evidence type="ECO:0000313" key="3">
    <source>
        <dbReference type="EMBL" id="KRP69622.1"/>
    </source>
</evidence>
<evidence type="ECO:0000313" key="4">
    <source>
        <dbReference type="Proteomes" id="UP000050852"/>
    </source>
</evidence>
<dbReference type="InterPro" id="IPR000259">
    <property type="entry name" value="Adhesion_dom_fimbrial"/>
</dbReference>
<dbReference type="SUPFAM" id="SSF49401">
    <property type="entry name" value="Bacterial adhesins"/>
    <property type="match status" value="1"/>
</dbReference>
<evidence type="ECO:0000259" key="2">
    <source>
        <dbReference type="Pfam" id="PF00419"/>
    </source>
</evidence>
<feature type="chain" id="PRO_5006431330" evidence="1">
    <location>
        <begin position="27"/>
        <end position="186"/>
    </location>
</feature>
<protein>
    <submittedName>
        <fullName evidence="3">Fimbrial protein</fullName>
    </submittedName>
</protein>
<dbReference type="AlphaFoldDB" id="A0A0R3A8B1"/>
<dbReference type="EMBL" id="JYLN01000010">
    <property type="protein sequence ID" value="KRP69622.1"/>
    <property type="molecule type" value="Genomic_DNA"/>
</dbReference>
<dbReference type="PANTHER" id="PTHR33420:SF26">
    <property type="entry name" value="FIMBRIAL SUBUNIT"/>
    <property type="match status" value="1"/>
</dbReference>
<gene>
    <name evidence="3" type="ORF">TX23_22205</name>
</gene>
<proteinExistence type="predicted"/>
<dbReference type="InterPro" id="IPR036937">
    <property type="entry name" value="Adhesion_dom_fimbrial_sf"/>
</dbReference>
<dbReference type="Pfam" id="PF00419">
    <property type="entry name" value="Fimbrial"/>
    <property type="match status" value="1"/>
</dbReference>
<dbReference type="Gene3D" id="2.60.40.1090">
    <property type="entry name" value="Fimbrial-type adhesion domain"/>
    <property type="match status" value="1"/>
</dbReference>
<dbReference type="InterPro" id="IPR008966">
    <property type="entry name" value="Adhesion_dom_sf"/>
</dbReference>